<dbReference type="InterPro" id="IPR012338">
    <property type="entry name" value="Beta-lactam/transpept-like"/>
</dbReference>
<dbReference type="Pfam" id="PF00144">
    <property type="entry name" value="Beta-lactamase"/>
    <property type="match status" value="1"/>
</dbReference>
<proteinExistence type="predicted"/>
<evidence type="ECO:0000259" key="1">
    <source>
        <dbReference type="Pfam" id="PF00144"/>
    </source>
</evidence>
<name>A0ABX8ACV7_9BRAD</name>
<evidence type="ECO:0000313" key="3">
    <source>
        <dbReference type="Proteomes" id="UP000682843"/>
    </source>
</evidence>
<accession>A0ABX8ACV7</accession>
<dbReference type="InterPro" id="IPR050789">
    <property type="entry name" value="Diverse_Enzym_Activities"/>
</dbReference>
<keyword evidence="2" id="KW-0378">Hydrolase</keyword>
<dbReference type="Proteomes" id="UP000682843">
    <property type="component" value="Chromosome"/>
</dbReference>
<reference evidence="2 3" key="1">
    <citation type="submission" date="2019-02" db="EMBL/GenBank/DDBJ databases">
        <title>Emended description of the genus Rhodopseudomonas and description of Rhodopseudomonas albus sp. nov., a non-phototrophic, heavy-metal-tolerant bacterium isolated from garden soil.</title>
        <authorList>
            <person name="Bao Z."/>
            <person name="Cao W.W."/>
            <person name="Sato Y."/>
            <person name="Nishizawa T."/>
            <person name="Zhao J."/>
            <person name="Guo Y."/>
            <person name="Ohta H."/>
        </authorList>
    </citation>
    <scope>NUCLEOTIDE SEQUENCE [LARGE SCALE GENOMIC DNA]</scope>
    <source>
        <strain evidence="2 3">SK50-23</strain>
    </source>
</reference>
<evidence type="ECO:0000313" key="2">
    <source>
        <dbReference type="EMBL" id="QUS40811.1"/>
    </source>
</evidence>
<organism evidence="2 3">
    <name type="scientific">Tardiphaga alba</name>
    <dbReference type="NCBI Taxonomy" id="340268"/>
    <lineage>
        <taxon>Bacteria</taxon>
        <taxon>Pseudomonadati</taxon>
        <taxon>Pseudomonadota</taxon>
        <taxon>Alphaproteobacteria</taxon>
        <taxon>Hyphomicrobiales</taxon>
        <taxon>Nitrobacteraceae</taxon>
        <taxon>Tardiphaga</taxon>
    </lineage>
</organism>
<feature type="domain" description="Beta-lactamase-related" evidence="1">
    <location>
        <begin position="50"/>
        <end position="409"/>
    </location>
</feature>
<sequence>MKRWRNSALALLLLALGGVGLCGSPVSSALAEKAHPVARKFSPDRLLKLDDYFLGMVAERKIPGAVVLVQQHGRPVYFDTFGNRDGGHPMTADSIFRLYSMSKPVTSVAAMMLVEEGRLKLDDPLSTYIPAFAKAKVGLDATGGDEHASFGLAPLKRPITIADLLKHTSGITYGFYGDDPARKRYAQLDVFGRDWDNASWSDRIAKLPLAEQPGTLWNYGHSTDILGRVIEVVSGDTLYHFLRDRLFDPLGMTDTSFYITDLNHRERVAEPFASDRMVGPVVGMHDPADVRLWQAGGSGLVGTIADYARFLQMMLNGGALDGKRYLSAVRVKEMTRDHIGPGSGIARDYYYFPGAVSGFGYGFAVRTKETTEEPGPLGEYRWDGVGGTFFWVDPADDMFVLVMTQAPSQRWRMEVDVRKIVYEALEKN</sequence>
<keyword evidence="3" id="KW-1185">Reference proteome</keyword>
<dbReference type="InterPro" id="IPR001466">
    <property type="entry name" value="Beta-lactam-related"/>
</dbReference>
<gene>
    <name evidence="2" type="ORF">RPMA_19695</name>
</gene>
<dbReference type="Gene3D" id="3.40.710.10">
    <property type="entry name" value="DD-peptidase/beta-lactamase superfamily"/>
    <property type="match status" value="1"/>
</dbReference>
<dbReference type="EMBL" id="CP036498">
    <property type="protein sequence ID" value="QUS40811.1"/>
    <property type="molecule type" value="Genomic_DNA"/>
</dbReference>
<dbReference type="SUPFAM" id="SSF56601">
    <property type="entry name" value="beta-lactamase/transpeptidase-like"/>
    <property type="match status" value="1"/>
</dbReference>
<dbReference type="PANTHER" id="PTHR43283">
    <property type="entry name" value="BETA-LACTAMASE-RELATED"/>
    <property type="match status" value="1"/>
</dbReference>
<dbReference type="GO" id="GO:0016787">
    <property type="term" value="F:hydrolase activity"/>
    <property type="evidence" value="ECO:0007669"/>
    <property type="project" value="UniProtKB-KW"/>
</dbReference>
<dbReference type="PANTHER" id="PTHR43283:SF3">
    <property type="entry name" value="BETA-LACTAMASE FAMILY PROTEIN (AFU_ORTHOLOGUE AFUA_5G07500)"/>
    <property type="match status" value="1"/>
</dbReference>
<protein>
    <submittedName>
        <fullName evidence="2">Class A beta-lactamase-related serine hydrolase</fullName>
    </submittedName>
</protein>
<dbReference type="RefSeq" id="WP_211909404.1">
    <property type="nucleotide sequence ID" value="NZ_CP036498.1"/>
</dbReference>